<evidence type="ECO:0000313" key="11">
    <source>
        <dbReference type="Proteomes" id="UP001228905"/>
    </source>
</evidence>
<keyword evidence="11" id="KW-1185">Reference proteome</keyword>
<dbReference type="Gene3D" id="1.20.140.10">
    <property type="entry name" value="Butyryl-CoA Dehydrogenase, subunit A, domain 3"/>
    <property type="match status" value="1"/>
</dbReference>
<comment type="caution">
    <text evidence="10">The sequence shown here is derived from an EMBL/GenBank/DDBJ whole genome shotgun (WGS) entry which is preliminary data.</text>
</comment>
<evidence type="ECO:0000259" key="8">
    <source>
        <dbReference type="Pfam" id="PF02770"/>
    </source>
</evidence>
<dbReference type="EMBL" id="JAUSVS010000001">
    <property type="protein sequence ID" value="MDQ0462844.1"/>
    <property type="molecule type" value="Genomic_DNA"/>
</dbReference>
<evidence type="ECO:0000256" key="3">
    <source>
        <dbReference type="ARBA" id="ARBA00022630"/>
    </source>
</evidence>
<dbReference type="GO" id="GO:0070991">
    <property type="term" value="F:medium-chain fatty acyl-CoA dehydrogenase activity"/>
    <property type="evidence" value="ECO:0007669"/>
    <property type="project" value="UniProtKB-EC"/>
</dbReference>
<dbReference type="Gene3D" id="2.40.110.10">
    <property type="entry name" value="Butyryl-CoA Dehydrogenase, subunit A, domain 2"/>
    <property type="match status" value="1"/>
</dbReference>
<dbReference type="InterPro" id="IPR009100">
    <property type="entry name" value="AcylCoA_DH/oxidase_NM_dom_sf"/>
</dbReference>
<dbReference type="PANTHER" id="PTHR48083:SF2">
    <property type="entry name" value="MEDIUM-CHAIN SPECIFIC ACYL-COA DEHYDROGENASE, MITOCHONDRIAL"/>
    <property type="match status" value="1"/>
</dbReference>
<feature type="domain" description="Acyl-CoA dehydrogenase/oxidase N-terminal" evidence="9">
    <location>
        <begin position="6"/>
        <end position="125"/>
    </location>
</feature>
<name>A0ABU0ILK3_9CAUL</name>
<dbReference type="InterPro" id="IPR036250">
    <property type="entry name" value="AcylCo_DH-like_C"/>
</dbReference>
<evidence type="ECO:0000256" key="5">
    <source>
        <dbReference type="ARBA" id="ARBA00023002"/>
    </source>
</evidence>
<protein>
    <submittedName>
        <fullName evidence="10">Acyl-CoA dehydrogenase</fullName>
        <ecNumber evidence="10">1.3.8.7</ecNumber>
    </submittedName>
</protein>
<dbReference type="PANTHER" id="PTHR48083">
    <property type="entry name" value="MEDIUM-CHAIN SPECIFIC ACYL-COA DEHYDROGENASE, MITOCHONDRIAL-RELATED"/>
    <property type="match status" value="1"/>
</dbReference>
<dbReference type="Pfam" id="PF02771">
    <property type="entry name" value="Acyl-CoA_dh_N"/>
    <property type="match status" value="1"/>
</dbReference>
<organism evidence="10 11">
    <name type="scientific">Caulobacter ginsengisoli</name>
    <dbReference type="NCBI Taxonomy" id="400775"/>
    <lineage>
        <taxon>Bacteria</taxon>
        <taxon>Pseudomonadati</taxon>
        <taxon>Pseudomonadota</taxon>
        <taxon>Alphaproteobacteria</taxon>
        <taxon>Caulobacterales</taxon>
        <taxon>Caulobacteraceae</taxon>
        <taxon>Caulobacter</taxon>
    </lineage>
</organism>
<accession>A0ABU0ILK3</accession>
<dbReference type="InterPro" id="IPR046373">
    <property type="entry name" value="Acyl-CoA_Oxase/DH_mid-dom_sf"/>
</dbReference>
<dbReference type="Proteomes" id="UP001228905">
    <property type="component" value="Unassembled WGS sequence"/>
</dbReference>
<evidence type="ECO:0000256" key="4">
    <source>
        <dbReference type="ARBA" id="ARBA00022827"/>
    </source>
</evidence>
<comment type="cofactor">
    <cofactor evidence="1 6">
        <name>FAD</name>
        <dbReference type="ChEBI" id="CHEBI:57692"/>
    </cofactor>
</comment>
<keyword evidence="4 6" id="KW-0274">FAD</keyword>
<dbReference type="Pfam" id="PF00441">
    <property type="entry name" value="Acyl-CoA_dh_1"/>
    <property type="match status" value="1"/>
</dbReference>
<dbReference type="RefSeq" id="WP_307345767.1">
    <property type="nucleotide sequence ID" value="NZ_JAUSVS010000001.1"/>
</dbReference>
<dbReference type="InterPro" id="IPR050741">
    <property type="entry name" value="Acyl-CoA_dehydrogenase"/>
</dbReference>
<evidence type="ECO:0000256" key="1">
    <source>
        <dbReference type="ARBA" id="ARBA00001974"/>
    </source>
</evidence>
<gene>
    <name evidence="10" type="ORF">QO010_000592</name>
</gene>
<evidence type="ECO:0000259" key="9">
    <source>
        <dbReference type="Pfam" id="PF02771"/>
    </source>
</evidence>
<feature type="domain" description="Acyl-CoA dehydrogenase/oxidase C-terminal" evidence="7">
    <location>
        <begin position="235"/>
        <end position="382"/>
    </location>
</feature>
<dbReference type="CDD" id="cd00567">
    <property type="entry name" value="ACAD"/>
    <property type="match status" value="1"/>
</dbReference>
<dbReference type="InterPro" id="IPR006091">
    <property type="entry name" value="Acyl-CoA_Oxase/DH_mid-dom"/>
</dbReference>
<comment type="similarity">
    <text evidence="2 6">Belongs to the acyl-CoA dehydrogenase family.</text>
</comment>
<reference evidence="10 11" key="1">
    <citation type="submission" date="2023-07" db="EMBL/GenBank/DDBJ databases">
        <title>Genomic Encyclopedia of Type Strains, Phase IV (KMG-IV): sequencing the most valuable type-strain genomes for metagenomic binning, comparative biology and taxonomic classification.</title>
        <authorList>
            <person name="Goeker M."/>
        </authorList>
    </citation>
    <scope>NUCLEOTIDE SEQUENCE [LARGE SCALE GENOMIC DNA]</scope>
    <source>
        <strain evidence="10 11">DSM 18695</strain>
    </source>
</reference>
<feature type="domain" description="Acyl-CoA oxidase/dehydrogenase middle" evidence="8">
    <location>
        <begin position="129"/>
        <end position="223"/>
    </location>
</feature>
<keyword evidence="5 6" id="KW-0560">Oxidoreductase</keyword>
<dbReference type="InterPro" id="IPR009075">
    <property type="entry name" value="AcylCo_DH/oxidase_C"/>
</dbReference>
<sequence>MDFDLSEEHRMIRDLAERFVADQLIPLEPLILEREAAGKPPGLSAAEKAKIDKVSHELGLWGLDAPEDIGGADLPAVALVGVNEAMGRTITPYTLPPDSPNLRMLMATCTPRQREAYLEPYVRGETISAMGISEPGAGADPSGMTTKAERDGDDWVLNGRKIWISRAAEADFTIVMAVTRREEGKRAGVSAFLVDKGTPGFNVLRRIPMIGGAATYEIALEDCRVEGWKLLGEEGAGFAPMQLRLGTRRVEMAAWSVGMASRALDMICDYAPQRSTFGARLSERQAIQWWVADAATRIHAARLMTYDCAWKLDQGRDVRTETSMIKAYAVEMAWEVVDHAMQVFGAMGMTRELPLHLMASRLRTMRIYEGPTEVHKWVVARNRLGGRR</sequence>
<evidence type="ECO:0000313" key="10">
    <source>
        <dbReference type="EMBL" id="MDQ0462844.1"/>
    </source>
</evidence>
<dbReference type="SUPFAM" id="SSF47203">
    <property type="entry name" value="Acyl-CoA dehydrogenase C-terminal domain-like"/>
    <property type="match status" value="1"/>
</dbReference>
<dbReference type="EC" id="1.3.8.7" evidence="10"/>
<evidence type="ECO:0000256" key="6">
    <source>
        <dbReference type="RuleBase" id="RU362125"/>
    </source>
</evidence>
<dbReference type="InterPro" id="IPR037069">
    <property type="entry name" value="AcylCoA_DH/ox_N_sf"/>
</dbReference>
<proteinExistence type="inferred from homology"/>
<dbReference type="Gene3D" id="1.10.540.10">
    <property type="entry name" value="Acyl-CoA dehydrogenase/oxidase, N-terminal domain"/>
    <property type="match status" value="1"/>
</dbReference>
<keyword evidence="3 6" id="KW-0285">Flavoprotein</keyword>
<evidence type="ECO:0000256" key="2">
    <source>
        <dbReference type="ARBA" id="ARBA00009347"/>
    </source>
</evidence>
<dbReference type="Pfam" id="PF02770">
    <property type="entry name" value="Acyl-CoA_dh_M"/>
    <property type="match status" value="1"/>
</dbReference>
<dbReference type="SUPFAM" id="SSF56645">
    <property type="entry name" value="Acyl-CoA dehydrogenase NM domain-like"/>
    <property type="match status" value="1"/>
</dbReference>
<evidence type="ECO:0000259" key="7">
    <source>
        <dbReference type="Pfam" id="PF00441"/>
    </source>
</evidence>
<dbReference type="InterPro" id="IPR013786">
    <property type="entry name" value="AcylCoA_DH/ox_N"/>
</dbReference>